<dbReference type="SMART" id="SM00283">
    <property type="entry name" value="MA"/>
    <property type="match status" value="1"/>
</dbReference>
<dbReference type="RefSeq" id="WP_165130619.1">
    <property type="nucleotide sequence ID" value="NZ_CP049249.1"/>
</dbReference>
<dbReference type="AlphaFoldDB" id="A0A7W6LM76"/>
<keyword evidence="2" id="KW-0145">Chemotaxis</keyword>
<dbReference type="EMBL" id="JACIEC010000009">
    <property type="protein sequence ID" value="MBB4145661.1"/>
    <property type="molecule type" value="Genomic_DNA"/>
</dbReference>
<dbReference type="Gene3D" id="1.10.287.950">
    <property type="entry name" value="Methyl-accepting chemotaxis protein"/>
    <property type="match status" value="1"/>
</dbReference>
<sequence length="730" mass="78095">MIIKLSFRQSLITLALVPLAALAGLGADIGFASYEDYEKLKRADGMAKLAYAAGELTMVMPMETTGPVADRPKNRPKTDAAFKEIVNRLAALPGLGYDDRAMSKLADNLETAYSKMPEYRQQLDAGDNNPQLPLRYALPISTAALAVAGRASSLTDDMAVSHDVRGSIAGMRINEGYFSLNRMGQVFIRNGSFTRSEQARLDSALAQIRHFEPTFREFVSPELVSRYDSFFNTSDGKIITDLITAMESTENFKGRADDLGPFINAMNNRRDVVAEILRENGSTLITRAEARMSAAYGSMLLIIGGMSLFVISVVVLSIYITCSLSSTIRGIGRSMNNLADGDTSSTIPYTDLNDEIGAMAQSVEVFRQAAVRNAELEAETTGNRARMEAERAELQAQAENEAQERLRQATSALAGSLRRLANGDLLCDIQQPLAPQFETLRSDFNASVAQLRDTLRAVGATVTTVAGGSREISDASDNLAKRTEQQAASLEETAAALEEITSNVTSTSRRTGEARIVVRDARDQAERSGAVVRNAVTAMERIEQASRQISNIIGVIDEIAFQTNLLALNAGVEAARAGEAGKGFAVVAQEVRELAQRSANAAKEIKGLIANSTAAVSEGVKLVSETGQGLTAIEQLVLTINTHMDAIATAAHEQSNGLTEVNTAVNHMDQATQQNAAMVEEMNAAGAGLAGESQKLHELISCFQLVHGLGSNSQSAATMLALSSAKAAPL</sequence>
<dbReference type="InterPro" id="IPR003660">
    <property type="entry name" value="HAMP_dom"/>
</dbReference>
<evidence type="ECO:0000313" key="9">
    <source>
        <dbReference type="EMBL" id="MBB4145661.1"/>
    </source>
</evidence>
<dbReference type="SMART" id="SM00304">
    <property type="entry name" value="HAMP"/>
    <property type="match status" value="1"/>
</dbReference>
<gene>
    <name evidence="9" type="ORF">GGQ72_004226</name>
</gene>
<evidence type="ECO:0000256" key="4">
    <source>
        <dbReference type="PROSITE-ProRule" id="PRU00284"/>
    </source>
</evidence>
<comment type="similarity">
    <text evidence="3">Belongs to the methyl-accepting chemotaxis (MCP) protein family.</text>
</comment>
<feature type="domain" description="HAMP" evidence="8">
    <location>
        <begin position="404"/>
        <end position="456"/>
    </location>
</feature>
<dbReference type="Proteomes" id="UP000519897">
    <property type="component" value="Unassembled WGS sequence"/>
</dbReference>
<dbReference type="InterPro" id="IPR004089">
    <property type="entry name" value="MCPsignal_dom"/>
</dbReference>
<dbReference type="FunFam" id="1.10.287.950:FF:000001">
    <property type="entry name" value="Methyl-accepting chemotaxis sensory transducer"/>
    <property type="match status" value="1"/>
</dbReference>
<keyword evidence="4" id="KW-0807">Transducer</keyword>
<dbReference type="InterPro" id="IPR013587">
    <property type="entry name" value="Nitrate/nitrite_sensing"/>
</dbReference>
<reference evidence="9 10" key="1">
    <citation type="submission" date="2020-08" db="EMBL/GenBank/DDBJ databases">
        <title>Genomic Encyclopedia of Type Strains, Phase IV (KMG-IV): sequencing the most valuable type-strain genomes for metagenomic binning, comparative biology and taxonomic classification.</title>
        <authorList>
            <person name="Goeker M."/>
        </authorList>
    </citation>
    <scope>NUCLEOTIDE SEQUENCE [LARGE SCALE GENOMIC DNA]</scope>
    <source>
        <strain evidence="9 10">DSM 29514</strain>
    </source>
</reference>
<evidence type="ECO:0000256" key="3">
    <source>
        <dbReference type="ARBA" id="ARBA00029447"/>
    </source>
</evidence>
<evidence type="ECO:0000256" key="5">
    <source>
        <dbReference type="SAM" id="Coils"/>
    </source>
</evidence>
<evidence type="ECO:0000313" key="10">
    <source>
        <dbReference type="Proteomes" id="UP000519897"/>
    </source>
</evidence>
<feature type="domain" description="HAMP" evidence="8">
    <location>
        <begin position="322"/>
        <end position="375"/>
    </location>
</feature>
<dbReference type="SUPFAM" id="SSF158472">
    <property type="entry name" value="HAMP domain-like"/>
    <property type="match status" value="1"/>
</dbReference>
<dbReference type="GO" id="GO:0006935">
    <property type="term" value="P:chemotaxis"/>
    <property type="evidence" value="ECO:0007669"/>
    <property type="project" value="UniProtKB-KW"/>
</dbReference>
<keyword evidence="5" id="KW-0175">Coiled coil</keyword>
<accession>A0A7W6LM76</accession>
<dbReference type="Gene3D" id="6.10.340.10">
    <property type="match status" value="1"/>
</dbReference>
<dbReference type="CDD" id="cd11386">
    <property type="entry name" value="MCP_signal"/>
    <property type="match status" value="1"/>
</dbReference>
<keyword evidence="6" id="KW-0472">Membrane</keyword>
<evidence type="ECO:0000259" key="8">
    <source>
        <dbReference type="PROSITE" id="PS50885"/>
    </source>
</evidence>
<dbReference type="InterPro" id="IPR051310">
    <property type="entry name" value="MCP_chemotaxis"/>
</dbReference>
<keyword evidence="10" id="KW-1185">Reference proteome</keyword>
<dbReference type="Pfam" id="PF08376">
    <property type="entry name" value="NIT"/>
    <property type="match status" value="1"/>
</dbReference>
<dbReference type="PANTHER" id="PTHR43531">
    <property type="entry name" value="PROTEIN ICFG"/>
    <property type="match status" value="1"/>
</dbReference>
<evidence type="ECO:0000256" key="1">
    <source>
        <dbReference type="ARBA" id="ARBA00004370"/>
    </source>
</evidence>
<dbReference type="PROSITE" id="PS50111">
    <property type="entry name" value="CHEMOTAXIS_TRANSDUC_2"/>
    <property type="match status" value="1"/>
</dbReference>
<keyword evidence="6" id="KW-1133">Transmembrane helix</keyword>
<dbReference type="PROSITE" id="PS50885">
    <property type="entry name" value="HAMP"/>
    <property type="match status" value="2"/>
</dbReference>
<feature type="coiled-coil region" evidence="5">
    <location>
        <begin position="377"/>
        <end position="409"/>
    </location>
</feature>
<evidence type="ECO:0000259" key="7">
    <source>
        <dbReference type="PROSITE" id="PS50111"/>
    </source>
</evidence>
<dbReference type="Pfam" id="PF00672">
    <property type="entry name" value="HAMP"/>
    <property type="match status" value="1"/>
</dbReference>
<dbReference type="GO" id="GO:0007165">
    <property type="term" value="P:signal transduction"/>
    <property type="evidence" value="ECO:0007669"/>
    <property type="project" value="UniProtKB-KW"/>
</dbReference>
<dbReference type="GO" id="GO:0016020">
    <property type="term" value="C:membrane"/>
    <property type="evidence" value="ECO:0007669"/>
    <property type="project" value="UniProtKB-SubCell"/>
</dbReference>
<feature type="transmembrane region" description="Helical" evidence="6">
    <location>
        <begin position="295"/>
        <end position="320"/>
    </location>
</feature>
<comment type="caution">
    <text evidence="9">The sequence shown here is derived from an EMBL/GenBank/DDBJ whole genome shotgun (WGS) entry which is preliminary data.</text>
</comment>
<dbReference type="PANTHER" id="PTHR43531:SF11">
    <property type="entry name" value="METHYL-ACCEPTING CHEMOTAXIS PROTEIN 3"/>
    <property type="match status" value="1"/>
</dbReference>
<keyword evidence="6" id="KW-0812">Transmembrane</keyword>
<evidence type="ECO:0000256" key="6">
    <source>
        <dbReference type="SAM" id="Phobius"/>
    </source>
</evidence>
<organism evidence="9 10">
    <name type="scientific">Rhizobium rhizoryzae</name>
    <dbReference type="NCBI Taxonomy" id="451876"/>
    <lineage>
        <taxon>Bacteria</taxon>
        <taxon>Pseudomonadati</taxon>
        <taxon>Pseudomonadota</taxon>
        <taxon>Alphaproteobacteria</taxon>
        <taxon>Hyphomicrobiales</taxon>
        <taxon>Rhizobiaceae</taxon>
        <taxon>Rhizobium/Agrobacterium group</taxon>
        <taxon>Rhizobium</taxon>
    </lineage>
</organism>
<dbReference type="Pfam" id="PF00015">
    <property type="entry name" value="MCPsignal"/>
    <property type="match status" value="1"/>
</dbReference>
<proteinExistence type="inferred from homology"/>
<name>A0A7W6LM76_9HYPH</name>
<protein>
    <submittedName>
        <fullName evidence="9">Methyl-accepting chemotaxis protein</fullName>
    </submittedName>
</protein>
<dbReference type="SUPFAM" id="SSF58104">
    <property type="entry name" value="Methyl-accepting chemotaxis protein (MCP) signaling domain"/>
    <property type="match status" value="1"/>
</dbReference>
<feature type="domain" description="Methyl-accepting transducer" evidence="7">
    <location>
        <begin position="461"/>
        <end position="690"/>
    </location>
</feature>
<evidence type="ECO:0000256" key="2">
    <source>
        <dbReference type="ARBA" id="ARBA00022500"/>
    </source>
</evidence>
<comment type="subcellular location">
    <subcellularLocation>
        <location evidence="1">Membrane</location>
    </subcellularLocation>
</comment>